<keyword evidence="1" id="KW-0472">Membrane</keyword>
<proteinExistence type="predicted"/>
<gene>
    <name evidence="2" type="ORF">IAB51_10230</name>
</gene>
<name>A0A9D1FPF8_9FIRM</name>
<keyword evidence="1" id="KW-0812">Transmembrane</keyword>
<evidence type="ECO:0000256" key="1">
    <source>
        <dbReference type="SAM" id="Phobius"/>
    </source>
</evidence>
<dbReference type="Proteomes" id="UP000824002">
    <property type="component" value="Unassembled WGS sequence"/>
</dbReference>
<organism evidence="2 3">
    <name type="scientific">Candidatus Merdivicinus excrementipullorum</name>
    <dbReference type="NCBI Taxonomy" id="2840867"/>
    <lineage>
        <taxon>Bacteria</taxon>
        <taxon>Bacillati</taxon>
        <taxon>Bacillota</taxon>
        <taxon>Clostridia</taxon>
        <taxon>Eubacteriales</taxon>
        <taxon>Oscillospiraceae</taxon>
        <taxon>Oscillospiraceae incertae sedis</taxon>
        <taxon>Candidatus Merdivicinus</taxon>
    </lineage>
</organism>
<feature type="transmembrane region" description="Helical" evidence="1">
    <location>
        <begin position="33"/>
        <end position="49"/>
    </location>
</feature>
<reference evidence="2" key="1">
    <citation type="submission" date="2020-10" db="EMBL/GenBank/DDBJ databases">
        <authorList>
            <person name="Gilroy R."/>
        </authorList>
    </citation>
    <scope>NUCLEOTIDE SEQUENCE</scope>
    <source>
        <strain evidence="2">CHK199-13235</strain>
    </source>
</reference>
<evidence type="ECO:0000313" key="3">
    <source>
        <dbReference type="Proteomes" id="UP000824002"/>
    </source>
</evidence>
<dbReference type="EMBL" id="DVJP01000068">
    <property type="protein sequence ID" value="HIS77163.1"/>
    <property type="molecule type" value="Genomic_DNA"/>
</dbReference>
<reference evidence="2" key="2">
    <citation type="journal article" date="2021" name="PeerJ">
        <title>Extensive microbial diversity within the chicken gut microbiome revealed by metagenomics and culture.</title>
        <authorList>
            <person name="Gilroy R."/>
            <person name="Ravi A."/>
            <person name="Getino M."/>
            <person name="Pursley I."/>
            <person name="Horton D.L."/>
            <person name="Alikhan N.F."/>
            <person name="Baker D."/>
            <person name="Gharbi K."/>
            <person name="Hall N."/>
            <person name="Watson M."/>
            <person name="Adriaenssens E.M."/>
            <person name="Foster-Nyarko E."/>
            <person name="Jarju S."/>
            <person name="Secka A."/>
            <person name="Antonio M."/>
            <person name="Oren A."/>
            <person name="Chaudhuri R.R."/>
            <person name="La Ragione R."/>
            <person name="Hildebrand F."/>
            <person name="Pallen M.J."/>
        </authorList>
    </citation>
    <scope>NUCLEOTIDE SEQUENCE</scope>
    <source>
        <strain evidence="2">CHK199-13235</strain>
    </source>
</reference>
<accession>A0A9D1FPF8</accession>
<keyword evidence="1" id="KW-1133">Transmembrane helix</keyword>
<evidence type="ECO:0000313" key="2">
    <source>
        <dbReference type="EMBL" id="HIS77163.1"/>
    </source>
</evidence>
<protein>
    <submittedName>
        <fullName evidence="2">Uncharacterized protein</fullName>
    </submittedName>
</protein>
<comment type="caution">
    <text evidence="2">The sequence shown here is derived from an EMBL/GenBank/DDBJ whole genome shotgun (WGS) entry which is preliminary data.</text>
</comment>
<dbReference type="AlphaFoldDB" id="A0A9D1FPF8"/>
<sequence>MKPCKYAKFFPSAAAVIAGVILLLGVVLSFRCLLAIAGIGLIAWGILGCRN</sequence>